<dbReference type="Proteomes" id="UP000528460">
    <property type="component" value="Unassembled WGS sequence"/>
</dbReference>
<name>A0A7Y4JPK2_9BACT</name>
<comment type="caution">
    <text evidence="1">The sequence shown here is derived from an EMBL/GenBank/DDBJ whole genome shotgun (WGS) entry which is preliminary data.</text>
</comment>
<dbReference type="Pfam" id="PF07676">
    <property type="entry name" value="PD40"/>
    <property type="match status" value="3"/>
</dbReference>
<keyword evidence="1" id="KW-0645">Protease</keyword>
<accession>A0A7Y4JPK2</accession>
<dbReference type="AlphaFoldDB" id="A0A7Y4JPK2"/>
<keyword evidence="1" id="KW-0378">Hydrolase</keyword>
<dbReference type="RefSeq" id="WP_171412220.1">
    <property type="nucleotide sequence ID" value="NZ_JABFJW010000011.1"/>
</dbReference>
<proteinExistence type="predicted"/>
<keyword evidence="1" id="KW-0031">Aminopeptidase</keyword>
<protein>
    <submittedName>
        <fullName evidence="1">Xaa-Pro aminopeptidase</fullName>
    </submittedName>
</protein>
<dbReference type="InterPro" id="IPR011042">
    <property type="entry name" value="6-blade_b-propeller_TolB-like"/>
</dbReference>
<dbReference type="InterPro" id="IPR011659">
    <property type="entry name" value="WD40"/>
</dbReference>
<dbReference type="SUPFAM" id="SSF82171">
    <property type="entry name" value="DPP6 N-terminal domain-like"/>
    <property type="match status" value="1"/>
</dbReference>
<reference evidence="1 2" key="1">
    <citation type="submission" date="2020-05" db="EMBL/GenBank/DDBJ databases">
        <authorList>
            <person name="Whitworth D."/>
        </authorList>
    </citation>
    <scope>NUCLEOTIDE SEQUENCE [LARGE SCALE GENOMIC DNA]</scope>
    <source>
        <strain evidence="1 2">CA046A</strain>
    </source>
</reference>
<evidence type="ECO:0000313" key="2">
    <source>
        <dbReference type="Proteomes" id="UP000528460"/>
    </source>
</evidence>
<organism evidence="1 2">
    <name type="scientific">Corallococcus exercitus</name>
    <dbReference type="NCBI Taxonomy" id="2316736"/>
    <lineage>
        <taxon>Bacteria</taxon>
        <taxon>Pseudomonadati</taxon>
        <taxon>Myxococcota</taxon>
        <taxon>Myxococcia</taxon>
        <taxon>Myxococcales</taxon>
        <taxon>Cystobacterineae</taxon>
        <taxon>Myxococcaceae</taxon>
        <taxon>Corallococcus</taxon>
    </lineage>
</organism>
<evidence type="ECO:0000313" key="1">
    <source>
        <dbReference type="EMBL" id="NOK07952.1"/>
    </source>
</evidence>
<dbReference type="Gene3D" id="2.120.10.30">
    <property type="entry name" value="TolB, C-terminal domain"/>
    <property type="match status" value="2"/>
</dbReference>
<gene>
    <name evidence="1" type="ORF">HNS30_02700</name>
</gene>
<dbReference type="PROSITE" id="PS51257">
    <property type="entry name" value="PROKAR_LIPOPROTEIN"/>
    <property type="match status" value="1"/>
</dbReference>
<dbReference type="EMBL" id="JABFJW010000011">
    <property type="protein sequence ID" value="NOK07952.1"/>
    <property type="molecule type" value="Genomic_DNA"/>
</dbReference>
<sequence length="339" mass="36805">MHEPSRSALSRQPPVRTRAWSLPLVLCVGLAGCRTPASGAGAPATHCVPELYGAGLFTTGAWDFFLAFTPDQRRVLFGRADDAFERYTLYETRFGADGNWSPPVKPRFASGWSDADPHFTPDGRAVFFISNRPNPGEEGTAARATFDVWTASLQADGEWSEARRVPEPVSDATRDEWSPSVAANGDLYFGADRPGSFGGSDLWVSRLVGGIHQPSENLGDAINTEGHEVEPWVSPGGRFLLFSALNRADSRGSYDLYVSRRGPGGWELARPLCEGINSPARDFNQSVSPDGQWLYFSSNRPFTGPVGARFDTPRSDASLEGIGRGTGDIYRLPMSVLGL</sequence>
<dbReference type="GO" id="GO:0004177">
    <property type="term" value="F:aminopeptidase activity"/>
    <property type="evidence" value="ECO:0007669"/>
    <property type="project" value="UniProtKB-KW"/>
</dbReference>